<evidence type="ECO:0000256" key="3">
    <source>
        <dbReference type="ARBA" id="ARBA00022989"/>
    </source>
</evidence>
<dbReference type="Pfam" id="PF00005">
    <property type="entry name" value="ABC_tran"/>
    <property type="match status" value="1"/>
</dbReference>
<reference evidence="7" key="1">
    <citation type="submission" date="2020-08" db="EMBL/GenBank/DDBJ databases">
        <title>Genome public.</title>
        <authorList>
            <person name="Liu C."/>
            <person name="Sun Q."/>
        </authorList>
    </citation>
    <scope>NUCLEOTIDE SEQUENCE</scope>
    <source>
        <strain evidence="7">BX21</strain>
    </source>
</reference>
<dbReference type="InterPro" id="IPR011527">
    <property type="entry name" value="ABC1_TM_dom"/>
</dbReference>
<dbReference type="PROSITE" id="PS50929">
    <property type="entry name" value="ABC_TM1F"/>
    <property type="match status" value="1"/>
</dbReference>
<keyword evidence="8" id="KW-1185">Reference proteome</keyword>
<feature type="domain" description="ABC transmembrane type-1" evidence="6">
    <location>
        <begin position="12"/>
        <end position="187"/>
    </location>
</feature>
<keyword evidence="2 5" id="KW-0812">Transmembrane</keyword>
<dbReference type="PANTHER" id="PTHR24221:SF646">
    <property type="entry name" value="HAEMOLYSIN SECRETION ATP-BINDING PROTEIN"/>
    <property type="match status" value="1"/>
</dbReference>
<evidence type="ECO:0000259" key="6">
    <source>
        <dbReference type="PROSITE" id="PS50929"/>
    </source>
</evidence>
<dbReference type="GO" id="GO:0005524">
    <property type="term" value="F:ATP binding"/>
    <property type="evidence" value="ECO:0007669"/>
    <property type="project" value="UniProtKB-KW"/>
</dbReference>
<evidence type="ECO:0000313" key="8">
    <source>
        <dbReference type="Proteomes" id="UP000601171"/>
    </source>
</evidence>
<dbReference type="InterPro" id="IPR036640">
    <property type="entry name" value="ABC1_TM_sf"/>
</dbReference>
<dbReference type="SUPFAM" id="SSF52540">
    <property type="entry name" value="P-loop containing nucleoside triphosphate hydrolases"/>
    <property type="match status" value="1"/>
</dbReference>
<dbReference type="EMBL" id="JACRTG010000008">
    <property type="protein sequence ID" value="MBC8587253.1"/>
    <property type="molecule type" value="Genomic_DNA"/>
</dbReference>
<dbReference type="GO" id="GO:0034040">
    <property type="term" value="F:ATPase-coupled lipid transmembrane transporter activity"/>
    <property type="evidence" value="ECO:0007669"/>
    <property type="project" value="TreeGrafter"/>
</dbReference>
<name>A0A926EPD6_9FIRM</name>
<dbReference type="Gene3D" id="1.20.1560.10">
    <property type="entry name" value="ABC transporter type 1, transmembrane domain"/>
    <property type="match status" value="1"/>
</dbReference>
<accession>A0A926EPD6</accession>
<dbReference type="InterPro" id="IPR027417">
    <property type="entry name" value="P-loop_NTPase"/>
</dbReference>
<feature type="transmembrane region" description="Helical" evidence="5">
    <location>
        <begin position="12"/>
        <end position="36"/>
    </location>
</feature>
<dbReference type="Proteomes" id="UP000601171">
    <property type="component" value="Unassembled WGS sequence"/>
</dbReference>
<dbReference type="InterPro" id="IPR039421">
    <property type="entry name" value="Type_1_exporter"/>
</dbReference>
<keyword evidence="7" id="KW-0067">ATP-binding</keyword>
<protein>
    <submittedName>
        <fullName evidence="7">ABC transporter ATP-binding protein</fullName>
    </submittedName>
</protein>
<dbReference type="RefSeq" id="WP_262428724.1">
    <property type="nucleotide sequence ID" value="NZ_JACRTG010000008.1"/>
</dbReference>
<organism evidence="7 8">
    <name type="scientific">Paratissierella segnis</name>
    <dbReference type="NCBI Taxonomy" id="2763679"/>
    <lineage>
        <taxon>Bacteria</taxon>
        <taxon>Bacillati</taxon>
        <taxon>Bacillota</taxon>
        <taxon>Tissierellia</taxon>
        <taxon>Tissierellales</taxon>
        <taxon>Tissierellaceae</taxon>
        <taxon>Paratissierella</taxon>
    </lineage>
</organism>
<evidence type="ECO:0000256" key="5">
    <source>
        <dbReference type="SAM" id="Phobius"/>
    </source>
</evidence>
<evidence type="ECO:0000313" key="7">
    <source>
        <dbReference type="EMBL" id="MBC8587253.1"/>
    </source>
</evidence>
<proteinExistence type="predicted"/>
<dbReference type="GO" id="GO:0005886">
    <property type="term" value="C:plasma membrane"/>
    <property type="evidence" value="ECO:0007669"/>
    <property type="project" value="UniProtKB-SubCell"/>
</dbReference>
<keyword evidence="7" id="KW-0547">Nucleotide-binding</keyword>
<evidence type="ECO:0000256" key="2">
    <source>
        <dbReference type="ARBA" id="ARBA00022692"/>
    </source>
</evidence>
<dbReference type="SUPFAM" id="SSF90123">
    <property type="entry name" value="ABC transporter transmembrane region"/>
    <property type="match status" value="1"/>
</dbReference>
<keyword evidence="4 5" id="KW-0472">Membrane</keyword>
<dbReference type="InterPro" id="IPR003439">
    <property type="entry name" value="ABC_transporter-like_ATP-bd"/>
</dbReference>
<dbReference type="PANTHER" id="PTHR24221">
    <property type="entry name" value="ATP-BINDING CASSETTE SUB-FAMILY B"/>
    <property type="match status" value="1"/>
</dbReference>
<feature type="transmembrane region" description="Helical" evidence="5">
    <location>
        <begin position="142"/>
        <end position="167"/>
    </location>
</feature>
<gene>
    <name evidence="7" type="ORF">H8707_03225</name>
</gene>
<dbReference type="Gene3D" id="3.40.50.300">
    <property type="entry name" value="P-loop containing nucleotide triphosphate hydrolases"/>
    <property type="match status" value="1"/>
</dbReference>
<comment type="subcellular location">
    <subcellularLocation>
        <location evidence="1">Cell membrane</location>
        <topology evidence="1">Multi-pass membrane protein</topology>
    </subcellularLocation>
</comment>
<dbReference type="GO" id="GO:0140359">
    <property type="term" value="F:ABC-type transporter activity"/>
    <property type="evidence" value="ECO:0007669"/>
    <property type="project" value="InterPro"/>
</dbReference>
<keyword evidence="3 5" id="KW-1133">Transmembrane helix</keyword>
<comment type="caution">
    <text evidence="7">The sequence shown here is derived from an EMBL/GenBank/DDBJ whole genome shotgun (WGS) entry which is preliminary data.</text>
</comment>
<evidence type="ECO:0000256" key="1">
    <source>
        <dbReference type="ARBA" id="ARBA00004651"/>
    </source>
</evidence>
<evidence type="ECO:0000256" key="4">
    <source>
        <dbReference type="ARBA" id="ARBA00023136"/>
    </source>
</evidence>
<feature type="transmembrane region" description="Helical" evidence="5">
    <location>
        <begin position="42"/>
        <end position="60"/>
    </location>
</feature>
<sequence>MERGKQGTHDIMSFTETISNMTASLITIIMVITILVKNDWRLIIVVLLCNIATIPCFNKIRDLDIDNAKRGIPENRAYRYLVSVSTDFRFAKDLRIYRGDKFFLKKAEDTMDKILHINHEYFTKNGIWNGFAQSIVQIQLTLTFIILGFSLLTAKITVGTFTMLYGASNQLGRSFNSLIQGYTDLITLSVNLDPYYEFLNIAEIGKEGEKFSQSLIKPVSLTFEDVTFRYPTAEEDILKNVSFHIYPGETLAIVGKNGAGKTTLIKLLCRLYKPQKGRILINGMDIESPISLQRSICATLQLGEFCPP</sequence>
<dbReference type="GO" id="GO:0016887">
    <property type="term" value="F:ATP hydrolysis activity"/>
    <property type="evidence" value="ECO:0007669"/>
    <property type="project" value="InterPro"/>
</dbReference>
<dbReference type="AlphaFoldDB" id="A0A926EPD6"/>